<evidence type="ECO:0000256" key="3">
    <source>
        <dbReference type="ARBA" id="ARBA00022475"/>
    </source>
</evidence>
<dbReference type="PANTHER" id="PTHR30065:SF1">
    <property type="entry name" value="SURFACE PRESENTATION OF ANTIGENS PROTEIN SPAR"/>
    <property type="match status" value="1"/>
</dbReference>
<dbReference type="NCBIfam" id="TIGR01401">
    <property type="entry name" value="fliR_like_III"/>
    <property type="match status" value="1"/>
</dbReference>
<feature type="transmembrane region" description="Helical" evidence="7">
    <location>
        <begin position="61"/>
        <end position="80"/>
    </location>
</feature>
<feature type="transmembrane region" description="Helical" evidence="7">
    <location>
        <begin position="28"/>
        <end position="49"/>
    </location>
</feature>
<dbReference type="Proteomes" id="UP000824264">
    <property type="component" value="Unassembled WGS sequence"/>
</dbReference>
<dbReference type="EMBL" id="DXGI01000071">
    <property type="protein sequence ID" value="HIW77871.1"/>
    <property type="molecule type" value="Genomic_DNA"/>
</dbReference>
<dbReference type="PRINTS" id="PR00953">
    <property type="entry name" value="TYPE3IMRPROT"/>
</dbReference>
<keyword evidence="5 7" id="KW-1133">Transmembrane helix</keyword>
<name>A0A9D1QXJ0_9BACT</name>
<keyword evidence="6 7" id="KW-0472">Membrane</keyword>
<dbReference type="PANTHER" id="PTHR30065">
    <property type="entry name" value="FLAGELLAR BIOSYNTHETIC PROTEIN FLIR"/>
    <property type="match status" value="1"/>
</dbReference>
<feature type="transmembrane region" description="Helical" evidence="7">
    <location>
        <begin position="100"/>
        <end position="123"/>
    </location>
</feature>
<feature type="transmembrane region" description="Helical" evidence="7">
    <location>
        <begin position="154"/>
        <end position="175"/>
    </location>
</feature>
<dbReference type="Pfam" id="PF01311">
    <property type="entry name" value="Bac_export_1"/>
    <property type="match status" value="1"/>
</dbReference>
<gene>
    <name evidence="8" type="primary">sctT</name>
    <name evidence="8" type="ORF">H9874_01830</name>
</gene>
<protein>
    <submittedName>
        <fullName evidence="8">Type III secretion system export apparatus subunit SctT</fullName>
    </submittedName>
</protein>
<dbReference type="GO" id="GO:0006605">
    <property type="term" value="P:protein targeting"/>
    <property type="evidence" value="ECO:0007669"/>
    <property type="project" value="UniProtKB-UniRule"/>
</dbReference>
<comment type="caution">
    <text evidence="8">The sequence shown here is derived from an EMBL/GenBank/DDBJ whole genome shotgun (WGS) entry which is preliminary data.</text>
</comment>
<accession>A0A9D1QXJ0</accession>
<reference evidence="8" key="1">
    <citation type="journal article" date="2021" name="PeerJ">
        <title>Extensive microbial diversity within the chicken gut microbiome revealed by metagenomics and culture.</title>
        <authorList>
            <person name="Gilroy R."/>
            <person name="Ravi A."/>
            <person name="Getino M."/>
            <person name="Pursley I."/>
            <person name="Horton D.L."/>
            <person name="Alikhan N.F."/>
            <person name="Baker D."/>
            <person name="Gharbi K."/>
            <person name="Hall N."/>
            <person name="Watson M."/>
            <person name="Adriaenssens E.M."/>
            <person name="Foster-Nyarko E."/>
            <person name="Jarju S."/>
            <person name="Secka A."/>
            <person name="Antonio M."/>
            <person name="Oren A."/>
            <person name="Chaudhuri R.R."/>
            <person name="La Ragione R."/>
            <person name="Hildebrand F."/>
            <person name="Pallen M.J."/>
        </authorList>
    </citation>
    <scope>NUCLEOTIDE SEQUENCE</scope>
    <source>
        <strain evidence="8">ChiSxjej5B17-1746</strain>
    </source>
</reference>
<evidence type="ECO:0000256" key="4">
    <source>
        <dbReference type="ARBA" id="ARBA00022692"/>
    </source>
</evidence>
<evidence type="ECO:0000313" key="8">
    <source>
        <dbReference type="EMBL" id="HIW77871.1"/>
    </source>
</evidence>
<evidence type="ECO:0000256" key="2">
    <source>
        <dbReference type="ARBA" id="ARBA00009772"/>
    </source>
</evidence>
<evidence type="ECO:0000256" key="6">
    <source>
        <dbReference type="ARBA" id="ARBA00023136"/>
    </source>
</evidence>
<keyword evidence="3 7" id="KW-1003">Cell membrane</keyword>
<proteinExistence type="inferred from homology"/>
<sequence length="285" mass="31315">MRTPSAPPRSRPVEYQALFQELHVYQHLLALLVGMPRLFMLVQVAPFMGGNILTGQLRTTVVFACYLVLHPAVVATLPEVREVTASGVALYGLILVKETFIGFVLGYLAGLLFWTIQCAGFFIDNQRGASMATENDPLSGEQTSPLGSFFFQSAVYLFFSTGAFLSLLGVVYATYEIWPITKLLPLNVFADIDLPLFFAGKVGWLMLMMLLLSGPIVVACLLTDVSLGLINRFASQLNVYVLAMPIKSGVAAFLMLFYFMMLLSNAAGLFDGFKADLRELGRLLP</sequence>
<evidence type="ECO:0000256" key="1">
    <source>
        <dbReference type="ARBA" id="ARBA00004651"/>
    </source>
</evidence>
<dbReference type="InterPro" id="IPR006304">
    <property type="entry name" value="T3SS_SpaR/YscT"/>
</dbReference>
<organism evidence="8 9">
    <name type="scientific">Candidatus Bilophila faecipullorum</name>
    <dbReference type="NCBI Taxonomy" id="2838482"/>
    <lineage>
        <taxon>Bacteria</taxon>
        <taxon>Pseudomonadati</taxon>
        <taxon>Thermodesulfobacteriota</taxon>
        <taxon>Desulfovibrionia</taxon>
        <taxon>Desulfovibrionales</taxon>
        <taxon>Desulfovibrionaceae</taxon>
        <taxon>Bilophila</taxon>
    </lineage>
</organism>
<evidence type="ECO:0000256" key="7">
    <source>
        <dbReference type="RuleBase" id="RU362072"/>
    </source>
</evidence>
<evidence type="ECO:0000313" key="9">
    <source>
        <dbReference type="Proteomes" id="UP000824264"/>
    </source>
</evidence>
<dbReference type="AlphaFoldDB" id="A0A9D1QXJ0"/>
<evidence type="ECO:0000256" key="5">
    <source>
        <dbReference type="ARBA" id="ARBA00022989"/>
    </source>
</evidence>
<feature type="transmembrane region" description="Helical" evidence="7">
    <location>
        <begin position="239"/>
        <end position="261"/>
    </location>
</feature>
<comment type="similarity">
    <text evidence="2 7">Belongs to the FliR/MopE/SpaR family.</text>
</comment>
<keyword evidence="4 7" id="KW-0812">Transmembrane</keyword>
<comment type="subcellular location">
    <subcellularLocation>
        <location evidence="1 7">Cell membrane</location>
        <topology evidence="1 7">Multi-pass membrane protein</topology>
    </subcellularLocation>
</comment>
<feature type="transmembrane region" description="Helical" evidence="7">
    <location>
        <begin position="204"/>
        <end position="227"/>
    </location>
</feature>
<reference evidence="8" key="2">
    <citation type="submission" date="2021-04" db="EMBL/GenBank/DDBJ databases">
        <authorList>
            <person name="Gilroy R."/>
        </authorList>
    </citation>
    <scope>NUCLEOTIDE SEQUENCE</scope>
    <source>
        <strain evidence="8">ChiSxjej5B17-1746</strain>
    </source>
</reference>
<dbReference type="InterPro" id="IPR002010">
    <property type="entry name" value="T3SS_IM_R"/>
</dbReference>
<dbReference type="GO" id="GO:0005886">
    <property type="term" value="C:plasma membrane"/>
    <property type="evidence" value="ECO:0007669"/>
    <property type="project" value="UniProtKB-SubCell"/>
</dbReference>